<feature type="transmembrane region" description="Helical" evidence="6">
    <location>
        <begin position="153"/>
        <end position="173"/>
    </location>
</feature>
<evidence type="ECO:0000313" key="8">
    <source>
        <dbReference type="EMBL" id="MFB9990806.1"/>
    </source>
</evidence>
<protein>
    <submittedName>
        <fullName evidence="8">Cytochrome c biogenesis CcdA family protein</fullName>
    </submittedName>
</protein>
<feature type="transmembrane region" description="Helical" evidence="6">
    <location>
        <begin position="40"/>
        <end position="63"/>
    </location>
</feature>
<evidence type="ECO:0000259" key="7">
    <source>
        <dbReference type="Pfam" id="PF02683"/>
    </source>
</evidence>
<dbReference type="InterPro" id="IPR003834">
    <property type="entry name" value="Cyt_c_assmbl_TM_dom"/>
</dbReference>
<name>A0ABV6AW00_9DEIO</name>
<dbReference type="PANTHER" id="PTHR31272">
    <property type="entry name" value="CYTOCHROME C-TYPE BIOGENESIS PROTEIN HI_1454-RELATED"/>
    <property type="match status" value="1"/>
</dbReference>
<organism evidence="8 9">
    <name type="scientific">Deinococcus oregonensis</name>
    <dbReference type="NCBI Taxonomy" id="1805970"/>
    <lineage>
        <taxon>Bacteria</taxon>
        <taxon>Thermotogati</taxon>
        <taxon>Deinococcota</taxon>
        <taxon>Deinococci</taxon>
        <taxon>Deinococcales</taxon>
        <taxon>Deinococcaceae</taxon>
        <taxon>Deinococcus</taxon>
    </lineage>
</organism>
<sequence>MLLLLIAFVGGVLTVLSPCVLPVLPVLLSGTVGGRARPAGIIVGFVGSFVVLTLFLSTLVSALNLSPDALRWGAVALLFVFGLTLAVPALQVRFELLAARMVPQKVATGNNRGGDGFGGGLLVGLTLGLVWTPCVGPILASVMTLALSGQVTAFAVAVTLAYALGVSLPMLAIMRGGRALLKRVPAVMGHLGRIQQTFGVVLAVFAVGMAFGLDRAVQTLIVDRVPYVQRLTFLEETDAVRQQLEQQAPDIRSNTGR</sequence>
<keyword evidence="5 6" id="KW-0472">Membrane</keyword>
<evidence type="ECO:0000256" key="2">
    <source>
        <dbReference type="ARBA" id="ARBA00006143"/>
    </source>
</evidence>
<dbReference type="InterPro" id="IPR051790">
    <property type="entry name" value="Cytochrome_c-biogenesis_DsbD"/>
</dbReference>
<reference evidence="8 9" key="1">
    <citation type="submission" date="2024-09" db="EMBL/GenBank/DDBJ databases">
        <authorList>
            <person name="Sun Q."/>
            <person name="Mori K."/>
        </authorList>
    </citation>
    <scope>NUCLEOTIDE SEQUENCE [LARGE SCALE GENOMIC DNA]</scope>
    <source>
        <strain evidence="8 9">JCM 13503</strain>
    </source>
</reference>
<feature type="transmembrane region" description="Helical" evidence="6">
    <location>
        <begin position="69"/>
        <end position="90"/>
    </location>
</feature>
<gene>
    <name evidence="8" type="ORF">ACFFLM_02230</name>
</gene>
<keyword evidence="9" id="KW-1185">Reference proteome</keyword>
<keyword evidence="3 6" id="KW-0812">Transmembrane</keyword>
<dbReference type="Proteomes" id="UP001589733">
    <property type="component" value="Unassembled WGS sequence"/>
</dbReference>
<accession>A0ABV6AW00</accession>
<keyword evidence="4 6" id="KW-1133">Transmembrane helix</keyword>
<dbReference type="Pfam" id="PF02683">
    <property type="entry name" value="DsbD_TM"/>
    <property type="match status" value="1"/>
</dbReference>
<evidence type="ECO:0000313" key="9">
    <source>
        <dbReference type="Proteomes" id="UP001589733"/>
    </source>
</evidence>
<feature type="transmembrane region" description="Helical" evidence="6">
    <location>
        <begin position="121"/>
        <end position="147"/>
    </location>
</feature>
<proteinExistence type="inferred from homology"/>
<dbReference type="PANTHER" id="PTHR31272:SF9">
    <property type="entry name" value="BLL1027 PROTEIN"/>
    <property type="match status" value="1"/>
</dbReference>
<feature type="transmembrane region" description="Helical" evidence="6">
    <location>
        <begin position="6"/>
        <end position="28"/>
    </location>
</feature>
<feature type="domain" description="Cytochrome C biogenesis protein transmembrane" evidence="7">
    <location>
        <begin position="3"/>
        <end position="209"/>
    </location>
</feature>
<evidence type="ECO:0000256" key="1">
    <source>
        <dbReference type="ARBA" id="ARBA00004141"/>
    </source>
</evidence>
<evidence type="ECO:0000256" key="5">
    <source>
        <dbReference type="ARBA" id="ARBA00023136"/>
    </source>
</evidence>
<comment type="similarity">
    <text evidence="2">Belongs to the DsbD family.</text>
</comment>
<comment type="caution">
    <text evidence="8">The sequence shown here is derived from an EMBL/GenBank/DDBJ whole genome shotgun (WGS) entry which is preliminary data.</text>
</comment>
<evidence type="ECO:0000256" key="4">
    <source>
        <dbReference type="ARBA" id="ARBA00022989"/>
    </source>
</evidence>
<comment type="subcellular location">
    <subcellularLocation>
        <location evidence="1">Membrane</location>
        <topology evidence="1">Multi-pass membrane protein</topology>
    </subcellularLocation>
</comment>
<dbReference type="RefSeq" id="WP_380005104.1">
    <property type="nucleotide sequence ID" value="NZ_JBHLYR010000009.1"/>
</dbReference>
<evidence type="ECO:0000256" key="6">
    <source>
        <dbReference type="SAM" id="Phobius"/>
    </source>
</evidence>
<feature type="transmembrane region" description="Helical" evidence="6">
    <location>
        <begin position="194"/>
        <end position="213"/>
    </location>
</feature>
<evidence type="ECO:0000256" key="3">
    <source>
        <dbReference type="ARBA" id="ARBA00022692"/>
    </source>
</evidence>
<dbReference type="EMBL" id="JBHLYR010000009">
    <property type="protein sequence ID" value="MFB9990806.1"/>
    <property type="molecule type" value="Genomic_DNA"/>
</dbReference>